<dbReference type="Proteomes" id="UP001140087">
    <property type="component" value="Unassembled WGS sequence"/>
</dbReference>
<name>A0ACC1L174_9FUNG</name>
<protein>
    <submittedName>
        <fullName evidence="1">Protein prenyltransferase alpha subunit repeat-containing protein 1</fullName>
    </submittedName>
</protein>
<reference evidence="1" key="1">
    <citation type="submission" date="2022-07" db="EMBL/GenBank/DDBJ databases">
        <title>Phylogenomic reconstructions and comparative analyses of Kickxellomycotina fungi.</title>
        <authorList>
            <person name="Reynolds N.K."/>
            <person name="Stajich J.E."/>
            <person name="Barry K."/>
            <person name="Grigoriev I.V."/>
            <person name="Crous P."/>
            <person name="Smith M.E."/>
        </authorList>
    </citation>
    <scope>NUCLEOTIDE SEQUENCE</scope>
    <source>
        <strain evidence="1">BCRC 34780</strain>
    </source>
</reference>
<evidence type="ECO:0000313" key="1">
    <source>
        <dbReference type="EMBL" id="KAJ2799136.1"/>
    </source>
</evidence>
<accession>A0ACC1L174</accession>
<comment type="caution">
    <text evidence="1">The sequence shown here is derived from an EMBL/GenBank/DDBJ whole genome shotgun (WGS) entry which is preliminary data.</text>
</comment>
<organism evidence="1 2">
    <name type="scientific">Coemansia helicoidea</name>
    <dbReference type="NCBI Taxonomy" id="1286919"/>
    <lineage>
        <taxon>Eukaryota</taxon>
        <taxon>Fungi</taxon>
        <taxon>Fungi incertae sedis</taxon>
        <taxon>Zoopagomycota</taxon>
        <taxon>Kickxellomycotina</taxon>
        <taxon>Kickxellomycetes</taxon>
        <taxon>Kickxellales</taxon>
        <taxon>Kickxellaceae</taxon>
        <taxon>Coemansia</taxon>
    </lineage>
</organism>
<keyword evidence="2" id="KW-1185">Reference proteome</keyword>
<dbReference type="EMBL" id="JANBUN010001210">
    <property type="protein sequence ID" value="KAJ2799136.1"/>
    <property type="molecule type" value="Genomic_DNA"/>
</dbReference>
<evidence type="ECO:0000313" key="2">
    <source>
        <dbReference type="Proteomes" id="UP001140087"/>
    </source>
</evidence>
<gene>
    <name evidence="1" type="primary">PTAR1</name>
    <name evidence="1" type="ORF">H4R21_003659</name>
</gene>
<sequence>MPESSAGPFRIEDGCVGIPVESMPAVLRVAWAQLQRCAAALGAGGQLLQEVAPLATRATLCILALNPDHHTAWNWRKRLLQHGYAAPSEELRLLSLLATYKRGCKSGLLWHHRRWVIANVVLAQPAPDLSACWTAEAEACAQSCDRYPRNYHCWAYRWWCFAETRARAALALPDGAPALDDKELAFAQAWVMKHPADYAAAHYFHLLAEAVCAPARLQAAAQSELERSRDDLASLYAGYESVWHHRRWCALVLSRHGCPHIAASEHAFLAAIQPPRGSTNAATARLIANHAAWLAQELPTV</sequence>
<proteinExistence type="predicted"/>